<protein>
    <submittedName>
        <fullName evidence="2">Uncharacterized protein</fullName>
    </submittedName>
</protein>
<proteinExistence type="predicted"/>
<feature type="transmembrane region" description="Helical" evidence="1">
    <location>
        <begin position="99"/>
        <end position="120"/>
    </location>
</feature>
<keyword evidence="1" id="KW-0812">Transmembrane</keyword>
<dbReference type="EMBL" id="BQNB010020221">
    <property type="protein sequence ID" value="GJT93642.1"/>
    <property type="molecule type" value="Genomic_DNA"/>
</dbReference>
<keyword evidence="1" id="KW-0472">Membrane</keyword>
<keyword evidence="3" id="KW-1185">Reference proteome</keyword>
<accession>A0ABQ5I285</accession>
<gene>
    <name evidence="2" type="ORF">Tco_1082487</name>
</gene>
<sequence length="180" mass="20857">MKALTSPISTYFFSNYVVQDIQNDPTDEEDLKSSQDYLDDVNEEFEARALLANSKRFFKIIHPRCVVQNPWTNLNATIFGICTGLDWYWYRYRMVTVSWLCWLYLAFHMSGFVWFCLVLHRILSAGSVCLNVHLSVVSVLRLPMFGSLYCLSEFALRLPLFGSLHCLFESALRLPLFGSL</sequence>
<keyword evidence="1" id="KW-1133">Transmembrane helix</keyword>
<evidence type="ECO:0000256" key="1">
    <source>
        <dbReference type="SAM" id="Phobius"/>
    </source>
</evidence>
<organism evidence="2 3">
    <name type="scientific">Tanacetum coccineum</name>
    <dbReference type="NCBI Taxonomy" id="301880"/>
    <lineage>
        <taxon>Eukaryota</taxon>
        <taxon>Viridiplantae</taxon>
        <taxon>Streptophyta</taxon>
        <taxon>Embryophyta</taxon>
        <taxon>Tracheophyta</taxon>
        <taxon>Spermatophyta</taxon>
        <taxon>Magnoliopsida</taxon>
        <taxon>eudicotyledons</taxon>
        <taxon>Gunneridae</taxon>
        <taxon>Pentapetalae</taxon>
        <taxon>asterids</taxon>
        <taxon>campanulids</taxon>
        <taxon>Asterales</taxon>
        <taxon>Asteraceae</taxon>
        <taxon>Asteroideae</taxon>
        <taxon>Anthemideae</taxon>
        <taxon>Anthemidinae</taxon>
        <taxon>Tanacetum</taxon>
    </lineage>
</organism>
<name>A0ABQ5I285_9ASTR</name>
<evidence type="ECO:0000313" key="2">
    <source>
        <dbReference type="EMBL" id="GJT93642.1"/>
    </source>
</evidence>
<evidence type="ECO:0000313" key="3">
    <source>
        <dbReference type="Proteomes" id="UP001151760"/>
    </source>
</evidence>
<comment type="caution">
    <text evidence="2">The sequence shown here is derived from an EMBL/GenBank/DDBJ whole genome shotgun (WGS) entry which is preliminary data.</text>
</comment>
<reference evidence="2" key="2">
    <citation type="submission" date="2022-01" db="EMBL/GenBank/DDBJ databases">
        <authorList>
            <person name="Yamashiro T."/>
            <person name="Shiraishi A."/>
            <person name="Satake H."/>
            <person name="Nakayama K."/>
        </authorList>
    </citation>
    <scope>NUCLEOTIDE SEQUENCE</scope>
</reference>
<reference evidence="2" key="1">
    <citation type="journal article" date="2022" name="Int. J. Mol. Sci.">
        <title>Draft Genome of Tanacetum Coccineum: Genomic Comparison of Closely Related Tanacetum-Family Plants.</title>
        <authorList>
            <person name="Yamashiro T."/>
            <person name="Shiraishi A."/>
            <person name="Nakayama K."/>
            <person name="Satake H."/>
        </authorList>
    </citation>
    <scope>NUCLEOTIDE SEQUENCE</scope>
</reference>
<dbReference type="Proteomes" id="UP001151760">
    <property type="component" value="Unassembled WGS sequence"/>
</dbReference>